<feature type="domain" description="SPX" evidence="9">
    <location>
        <begin position="1"/>
        <end position="335"/>
    </location>
</feature>
<proteinExistence type="inferred from homology"/>
<dbReference type="GO" id="GO:0005886">
    <property type="term" value="C:plasma membrane"/>
    <property type="evidence" value="ECO:0007669"/>
    <property type="project" value="TreeGrafter"/>
</dbReference>
<feature type="transmembrane region" description="Helical" evidence="7">
    <location>
        <begin position="398"/>
        <end position="417"/>
    </location>
</feature>
<feature type="compositionally biased region" description="Basic and acidic residues" evidence="6">
    <location>
        <begin position="854"/>
        <end position="872"/>
    </location>
</feature>
<feature type="compositionally biased region" description="Polar residues" evidence="6">
    <location>
        <begin position="820"/>
        <end position="837"/>
    </location>
</feature>
<evidence type="ECO:0000313" key="10">
    <source>
        <dbReference type="EMBL" id="KAA8900428.1"/>
    </source>
</evidence>
<evidence type="ECO:0000256" key="2">
    <source>
        <dbReference type="ARBA" id="ARBA00009665"/>
    </source>
</evidence>
<dbReference type="PANTHER" id="PTHR10783:SF103">
    <property type="entry name" value="SOLUTE CARRIER FAMILY 53 MEMBER 1"/>
    <property type="match status" value="1"/>
</dbReference>
<dbReference type="PANTHER" id="PTHR10783">
    <property type="entry name" value="XENOTROPIC AND POLYTROPIC RETROVIRUS RECEPTOR 1-RELATED"/>
    <property type="match status" value="1"/>
</dbReference>
<dbReference type="RefSeq" id="XP_034011428.1">
    <property type="nucleotide sequence ID" value="XM_034156659.1"/>
</dbReference>
<keyword evidence="4 7" id="KW-1133">Transmembrane helix</keyword>
<dbReference type="AlphaFoldDB" id="A0A642UK54"/>
<dbReference type="CDD" id="cd14475">
    <property type="entry name" value="SPX_SYG1_like"/>
    <property type="match status" value="1"/>
</dbReference>
<dbReference type="Proteomes" id="UP000449547">
    <property type="component" value="Unassembled WGS sequence"/>
</dbReference>
<accession>A0A642UK54</accession>
<evidence type="ECO:0000256" key="1">
    <source>
        <dbReference type="ARBA" id="ARBA00004141"/>
    </source>
</evidence>
<dbReference type="InterPro" id="IPR004331">
    <property type="entry name" value="SPX_dom"/>
</dbReference>
<feature type="region of interest" description="Disordered" evidence="6">
    <location>
        <begin position="819"/>
        <end position="895"/>
    </location>
</feature>
<organism evidence="10 11">
    <name type="scientific">Diutina rugosa</name>
    <name type="common">Yeast</name>
    <name type="synonym">Candida rugosa</name>
    <dbReference type="NCBI Taxonomy" id="5481"/>
    <lineage>
        <taxon>Eukaryota</taxon>
        <taxon>Fungi</taxon>
        <taxon>Dikarya</taxon>
        <taxon>Ascomycota</taxon>
        <taxon>Saccharomycotina</taxon>
        <taxon>Pichiomycetes</taxon>
        <taxon>Debaryomycetaceae</taxon>
        <taxon>Diutina</taxon>
    </lineage>
</organism>
<feature type="compositionally biased region" description="Polar residues" evidence="6">
    <location>
        <begin position="251"/>
        <end position="260"/>
    </location>
</feature>
<evidence type="ECO:0000256" key="5">
    <source>
        <dbReference type="ARBA" id="ARBA00023136"/>
    </source>
</evidence>
<dbReference type="EMBL" id="SWFT01000112">
    <property type="protein sequence ID" value="KAA8900428.1"/>
    <property type="molecule type" value="Genomic_DNA"/>
</dbReference>
<evidence type="ECO:0000256" key="3">
    <source>
        <dbReference type="ARBA" id="ARBA00022692"/>
    </source>
</evidence>
<keyword evidence="5 7" id="KW-0472">Membrane</keyword>
<comment type="caution">
    <text evidence="10">The sequence shown here is derived from an EMBL/GenBank/DDBJ whole genome shotgun (WGS) entry which is preliminary data.</text>
</comment>
<evidence type="ECO:0000313" key="11">
    <source>
        <dbReference type="Proteomes" id="UP000449547"/>
    </source>
</evidence>
<feature type="transmembrane region" description="Helical" evidence="7">
    <location>
        <begin position="513"/>
        <end position="528"/>
    </location>
</feature>
<name>A0A642UK54_DIURU</name>
<keyword evidence="11" id="KW-1185">Reference proteome</keyword>
<dbReference type="Pfam" id="PF03124">
    <property type="entry name" value="EXS"/>
    <property type="match status" value="1"/>
</dbReference>
<evidence type="ECO:0000256" key="4">
    <source>
        <dbReference type="ARBA" id="ARBA00022989"/>
    </source>
</evidence>
<gene>
    <name evidence="10" type="ORF">DIURU_003851</name>
</gene>
<feature type="compositionally biased region" description="Basic and acidic residues" evidence="6">
    <location>
        <begin position="79"/>
        <end position="89"/>
    </location>
</feature>
<evidence type="ECO:0000256" key="7">
    <source>
        <dbReference type="SAM" id="Phobius"/>
    </source>
</evidence>
<feature type="transmembrane region" description="Helical" evidence="7">
    <location>
        <begin position="437"/>
        <end position="461"/>
    </location>
</feature>
<evidence type="ECO:0000256" key="6">
    <source>
        <dbReference type="SAM" id="MobiDB-lite"/>
    </source>
</evidence>
<comment type="subcellular location">
    <subcellularLocation>
        <location evidence="1">Membrane</location>
        <topology evidence="1">Multi-pass membrane protein</topology>
    </subcellularLocation>
</comment>
<dbReference type="OrthoDB" id="9970435at2759"/>
<dbReference type="GO" id="GO:0006817">
    <property type="term" value="P:phosphate ion transport"/>
    <property type="evidence" value="ECO:0007669"/>
    <property type="project" value="TreeGrafter"/>
</dbReference>
<feature type="transmembrane region" description="Helical" evidence="7">
    <location>
        <begin position="562"/>
        <end position="585"/>
    </location>
</feature>
<keyword evidence="3 7" id="KW-0812">Transmembrane</keyword>
<dbReference type="OMA" id="GDMYCSL"/>
<feature type="transmembrane region" description="Helical" evidence="7">
    <location>
        <begin position="711"/>
        <end position="733"/>
    </location>
</feature>
<evidence type="ECO:0008006" key="12">
    <source>
        <dbReference type="Google" id="ProtNLM"/>
    </source>
</evidence>
<dbReference type="PROSITE" id="PS51380">
    <property type="entry name" value="EXS"/>
    <property type="match status" value="1"/>
</dbReference>
<dbReference type="VEuPathDB" id="FungiDB:DIURU_003851"/>
<sequence length="895" mass="104990">MKFGESLQEGVVPEWRDQYVDYSRGKKLIKKVKECKQALDQDKPHEGTPLVEPQQNPSYTEEGGFDSLGDSALPSSRHQPHEGHHEAHARGGRSLWSLSQKSLKEKQEDYDEAQENFMTWLDDELSKVDSFYLEKEQEIYRRFLVLEDQLYQLKEHQKFSHAQRKAKSSLEQEVESTFHFLKHMELPSLPSMKFLEPLLRNPKSKSHTALDDYDVNYRENLYRNGEISTDEEISEDESLLAHEQQRPSRAVSPTGTTAAENAQAARIRNRRDYIKRKFGTPYHVAKRQLRQATFEFYRSLTLLRSFRILNRTAFRKITKKYDKTCSTSLCEDYMKVVDNRSYFQTSDLLDKLIAHVEDLFITFFEPRSDKKQSLEKLKSMAFAMSLGDMRPQTFYSELGDSSFALGFGIPLLVLAIYHGLAHTFNHTMPEGPYLLQIWGGFLLLALAFLMFAVNFWVFDYYKINYKFIFEYDMSTALNWKQYMLIPSIGFALLTLLAWFSLNNFWPTQFPGRYWPWIFWGIMMVVFIWPGSQMYPASRRWLQVAVWRILLSGLYPVEFRDFFLGDILCSLTYVTGNISFFFCVYAQHWRGLLGKPGYKNKCGSSNSRLMGFFSTLPSIFRWLQCLRRYMDTGDWFPHLANMLKYSVSMLYQILLSVYRINRTSENRTVFIVFASINSIYSASWDLMMDWSLLHFGSKNFLLRDHLIYPNHYVYYAAMILDVVLRFQWVFYACFSNQIQQSAATSFLIAVAELFRRFIWVFFRMENEHATNVTTFRASKNSPLPYPVKTGVEKAVDRLVRLHFVQHSATHDLERLKDLERVNTSTSRHKQTPSVSDTEVGTPKRRKSTIFNIGDRINKAHIKDFQRRKTFRDYSDEEEEEEDDDDDDATPAAQSPS</sequence>
<comment type="similarity">
    <text evidence="2">Belongs to the SYG1 (TC 2.A.94) family.</text>
</comment>
<protein>
    <recommendedName>
        <fullName evidence="12">SPX domain-containing protein</fullName>
    </recommendedName>
</protein>
<dbReference type="GO" id="GO:0016036">
    <property type="term" value="P:cellular response to phosphate starvation"/>
    <property type="evidence" value="ECO:0007669"/>
    <property type="project" value="TreeGrafter"/>
</dbReference>
<feature type="region of interest" description="Disordered" evidence="6">
    <location>
        <begin position="38"/>
        <end position="94"/>
    </location>
</feature>
<dbReference type="GeneID" id="54782502"/>
<evidence type="ECO:0000259" key="9">
    <source>
        <dbReference type="PROSITE" id="PS51382"/>
    </source>
</evidence>
<feature type="transmembrane region" description="Helical" evidence="7">
    <location>
        <begin position="482"/>
        <end position="501"/>
    </location>
</feature>
<evidence type="ECO:0000259" key="8">
    <source>
        <dbReference type="PROSITE" id="PS51380"/>
    </source>
</evidence>
<dbReference type="GO" id="GO:0005794">
    <property type="term" value="C:Golgi apparatus"/>
    <property type="evidence" value="ECO:0007669"/>
    <property type="project" value="TreeGrafter"/>
</dbReference>
<dbReference type="GO" id="GO:0000822">
    <property type="term" value="F:inositol hexakisphosphate binding"/>
    <property type="evidence" value="ECO:0007669"/>
    <property type="project" value="TreeGrafter"/>
</dbReference>
<dbReference type="Pfam" id="PF03105">
    <property type="entry name" value="SPX"/>
    <property type="match status" value="1"/>
</dbReference>
<feature type="compositionally biased region" description="Acidic residues" evidence="6">
    <location>
        <begin position="873"/>
        <end position="887"/>
    </location>
</feature>
<feature type="compositionally biased region" description="Acidic residues" evidence="6">
    <location>
        <begin position="228"/>
        <end position="238"/>
    </location>
</feature>
<feature type="domain" description="EXS" evidence="8">
    <location>
        <begin position="600"/>
        <end position="794"/>
    </location>
</feature>
<dbReference type="InterPro" id="IPR004342">
    <property type="entry name" value="EXS_C"/>
</dbReference>
<reference evidence="10 11" key="1">
    <citation type="submission" date="2019-07" db="EMBL/GenBank/DDBJ databases">
        <title>Genome assembly of two rare yeast pathogens: Diutina rugosa and Trichomonascus ciferrii.</title>
        <authorList>
            <person name="Mixao V."/>
            <person name="Saus E."/>
            <person name="Hansen A."/>
            <person name="Lass-Flor C."/>
            <person name="Gabaldon T."/>
        </authorList>
    </citation>
    <scope>NUCLEOTIDE SEQUENCE [LARGE SCALE GENOMIC DNA]</scope>
    <source>
        <strain evidence="10 11">CBS 613</strain>
    </source>
</reference>
<feature type="region of interest" description="Disordered" evidence="6">
    <location>
        <begin position="226"/>
        <end position="263"/>
    </location>
</feature>
<feature type="transmembrane region" description="Helical" evidence="7">
    <location>
        <begin position="668"/>
        <end position="691"/>
    </location>
</feature>
<dbReference type="PROSITE" id="PS51382">
    <property type="entry name" value="SPX"/>
    <property type="match status" value="1"/>
</dbReference>